<gene>
    <name evidence="2" type="ORF">OEZ85_013177</name>
</gene>
<name>A0ABY8U5F8_TETOB</name>
<dbReference type="Gene3D" id="3.30.760.10">
    <property type="entry name" value="RNA Cap, Translation Initiation Factor Eif4e"/>
    <property type="match status" value="1"/>
</dbReference>
<reference evidence="2 3" key="1">
    <citation type="submission" date="2023-05" db="EMBL/GenBank/DDBJ databases">
        <title>A 100% complete, gapless, phased diploid assembly of the Scenedesmus obliquus UTEX 3031 genome.</title>
        <authorList>
            <person name="Biondi T.C."/>
            <person name="Hanschen E.R."/>
            <person name="Kwon T."/>
            <person name="Eng W."/>
            <person name="Kruse C.P.S."/>
            <person name="Koehler S.I."/>
            <person name="Kunde Y."/>
            <person name="Gleasner C.D."/>
            <person name="You Mak K.T."/>
            <person name="Polle J."/>
            <person name="Hovde B.T."/>
            <person name="Starkenburg S.R."/>
        </authorList>
    </citation>
    <scope>NUCLEOTIDE SEQUENCE [LARGE SCALE GENOMIC DNA]</scope>
    <source>
        <strain evidence="2 3">DOE0152z</strain>
    </source>
</reference>
<accession>A0ABY8U5F8</accession>
<dbReference type="InterPro" id="IPR023398">
    <property type="entry name" value="TIF_eIF4e-like"/>
</dbReference>
<evidence type="ECO:0000313" key="2">
    <source>
        <dbReference type="EMBL" id="WIA16497.1"/>
    </source>
</evidence>
<dbReference type="EMBL" id="CP126214">
    <property type="protein sequence ID" value="WIA16497.1"/>
    <property type="molecule type" value="Genomic_DNA"/>
</dbReference>
<organism evidence="2 3">
    <name type="scientific">Tetradesmus obliquus</name>
    <name type="common">Green alga</name>
    <name type="synonym">Acutodesmus obliquus</name>
    <dbReference type="NCBI Taxonomy" id="3088"/>
    <lineage>
        <taxon>Eukaryota</taxon>
        <taxon>Viridiplantae</taxon>
        <taxon>Chlorophyta</taxon>
        <taxon>core chlorophytes</taxon>
        <taxon>Chlorophyceae</taxon>
        <taxon>CS clade</taxon>
        <taxon>Sphaeropleales</taxon>
        <taxon>Scenedesmaceae</taxon>
        <taxon>Tetradesmus</taxon>
    </lineage>
</organism>
<protein>
    <submittedName>
        <fullName evidence="2">Uncharacterized protein</fullName>
    </submittedName>
</protein>
<keyword evidence="3" id="KW-1185">Reference proteome</keyword>
<sequence>MFVIGYSSCTSEDKDEFFPQVDPTKNPSEEHEHTALWMWAPEGAVDSCWLDECRTKEFENTGKWLLFYHTKLLDKAWHRAKDLLASGELPGVIGIETTTANPGSYALSPNYDPEQGVLKFYGGSPEDEAGTRQLGEMIISKMNYHGTGRIGSYVRWGYVYWKSHAATQQGRYSSSSDRVSKFRLSYEPWQPEKILQEAGFDKATVEQLQQADKKRVDDFGNQLMKDWRSSLAKKAAIEVAAAAKAAGEAATAARAAANAAAATAKAAGAAAAAAEAAAKQAAAAEAAAAWAADMSADGADAGAKECAEGAAASNDKGMPKWDPLG</sequence>
<dbReference type="SUPFAM" id="SSF55418">
    <property type="entry name" value="eIF4e-like"/>
    <property type="match status" value="1"/>
</dbReference>
<dbReference type="Proteomes" id="UP001244341">
    <property type="component" value="Chromosome 7b"/>
</dbReference>
<feature type="region of interest" description="Disordered" evidence="1">
    <location>
        <begin position="302"/>
        <end position="325"/>
    </location>
</feature>
<proteinExistence type="predicted"/>
<evidence type="ECO:0000256" key="1">
    <source>
        <dbReference type="SAM" id="MobiDB-lite"/>
    </source>
</evidence>
<evidence type="ECO:0000313" key="3">
    <source>
        <dbReference type="Proteomes" id="UP001244341"/>
    </source>
</evidence>